<dbReference type="EMBL" id="JBHFAB010000003">
    <property type="protein sequence ID" value="MFC1416035.1"/>
    <property type="molecule type" value="Genomic_DNA"/>
</dbReference>
<proteinExistence type="predicted"/>
<dbReference type="Proteomes" id="UP001592531">
    <property type="component" value="Unassembled WGS sequence"/>
</dbReference>
<dbReference type="InterPro" id="IPR046561">
    <property type="entry name" value="DUF6716"/>
</dbReference>
<protein>
    <submittedName>
        <fullName evidence="1">DUF6716 putative glycosyltransferase</fullName>
    </submittedName>
</protein>
<dbReference type="Pfam" id="PF20471">
    <property type="entry name" value="DUF6716"/>
    <property type="match status" value="1"/>
</dbReference>
<sequence length="444" mass="48207">MHDQLSQSHPPHTPPQRIAVLADSDTRWKWGATLARRIAPGTVLDAYYLNGRATPTERQLAEVGIRSDSSREVTAAEFLADPRVLEADVLVLALVGGSGQALLHGLAHAWAGLAVRPVVITGYVGVVYEKMTDGLLLRVGSDIVLANTTTDAERFRAAIAGVGADPGAVVETALPFLDGTSHDPSAAGVSRPFTVCFAAQPSAPASRSARLHLLERAAGHARLHPEREVLVKLRSLPGEQTTHVEDFPYQQLMRDLSEPPPDNLQFKYGHMGEVLDRTDLLVTVSSTAALEALHRSVPTAVLTDFGVRENLGNHYFIGSGCLASWDELDQGVVPEADQSWLDRHGVSSDDPYRELQERIAKLRACDVMPPLQPYYTASRASGYLPDLLERYGFDPQGVPLDSFGSGGRGPVARLVRSTVRRGARYGYRLGAQRVAPAIRRWGQL</sequence>
<name>A0ABV6VQL4_9ACTN</name>
<reference evidence="1 2" key="1">
    <citation type="submission" date="2024-09" db="EMBL/GenBank/DDBJ databases">
        <authorList>
            <person name="Lee S.D."/>
        </authorList>
    </citation>
    <scope>NUCLEOTIDE SEQUENCE [LARGE SCALE GENOMIC DNA]</scope>
    <source>
        <strain evidence="1 2">N8-3</strain>
    </source>
</reference>
<organism evidence="1 2">
    <name type="scientific">Streptacidiphilus cavernicola</name>
    <dbReference type="NCBI Taxonomy" id="3342716"/>
    <lineage>
        <taxon>Bacteria</taxon>
        <taxon>Bacillati</taxon>
        <taxon>Actinomycetota</taxon>
        <taxon>Actinomycetes</taxon>
        <taxon>Kitasatosporales</taxon>
        <taxon>Streptomycetaceae</taxon>
        <taxon>Streptacidiphilus</taxon>
    </lineage>
</organism>
<evidence type="ECO:0000313" key="2">
    <source>
        <dbReference type="Proteomes" id="UP001592531"/>
    </source>
</evidence>
<comment type="caution">
    <text evidence="1">The sequence shown here is derived from an EMBL/GenBank/DDBJ whole genome shotgun (WGS) entry which is preliminary data.</text>
</comment>
<accession>A0ABV6VQL4</accession>
<dbReference type="RefSeq" id="WP_380533338.1">
    <property type="nucleotide sequence ID" value="NZ_JBHFAB010000003.1"/>
</dbReference>
<keyword evidence="2" id="KW-1185">Reference proteome</keyword>
<gene>
    <name evidence="1" type="ORF">ACEZDE_05205</name>
</gene>
<evidence type="ECO:0000313" key="1">
    <source>
        <dbReference type="EMBL" id="MFC1416035.1"/>
    </source>
</evidence>